<feature type="region of interest" description="Disordered" evidence="1">
    <location>
        <begin position="62"/>
        <end position="92"/>
    </location>
</feature>
<dbReference type="AlphaFoldDB" id="A0A4U6VBH7"/>
<keyword evidence="3" id="KW-1185">Reference proteome</keyword>
<dbReference type="Gramene" id="TKW21317">
    <property type="protein sequence ID" value="TKW21317"/>
    <property type="gene ID" value="SEVIR_4G167201v2"/>
</dbReference>
<evidence type="ECO:0000256" key="1">
    <source>
        <dbReference type="SAM" id="MobiDB-lite"/>
    </source>
</evidence>
<name>A0A4U6VBH7_SETVI</name>
<gene>
    <name evidence="2" type="ORF">SEVIR_4G167201v2</name>
</gene>
<reference evidence="2" key="1">
    <citation type="submission" date="2019-03" db="EMBL/GenBank/DDBJ databases">
        <title>WGS assembly of Setaria viridis.</title>
        <authorList>
            <person name="Huang P."/>
            <person name="Jenkins J."/>
            <person name="Grimwood J."/>
            <person name="Barry K."/>
            <person name="Healey A."/>
            <person name="Mamidi S."/>
            <person name="Sreedasyam A."/>
            <person name="Shu S."/>
            <person name="Feldman M."/>
            <person name="Wu J."/>
            <person name="Yu Y."/>
            <person name="Chen C."/>
            <person name="Johnson J."/>
            <person name="Rokhsar D."/>
            <person name="Baxter I."/>
            <person name="Schmutz J."/>
            <person name="Brutnell T."/>
            <person name="Kellogg E."/>
        </authorList>
    </citation>
    <scope>NUCLEOTIDE SEQUENCE [LARGE SCALE GENOMIC DNA]</scope>
</reference>
<organism evidence="2 3">
    <name type="scientific">Setaria viridis</name>
    <name type="common">Green bristlegrass</name>
    <name type="synonym">Setaria italica subsp. viridis</name>
    <dbReference type="NCBI Taxonomy" id="4556"/>
    <lineage>
        <taxon>Eukaryota</taxon>
        <taxon>Viridiplantae</taxon>
        <taxon>Streptophyta</taxon>
        <taxon>Embryophyta</taxon>
        <taxon>Tracheophyta</taxon>
        <taxon>Spermatophyta</taxon>
        <taxon>Magnoliopsida</taxon>
        <taxon>Liliopsida</taxon>
        <taxon>Poales</taxon>
        <taxon>Poaceae</taxon>
        <taxon>PACMAD clade</taxon>
        <taxon>Panicoideae</taxon>
        <taxon>Panicodae</taxon>
        <taxon>Paniceae</taxon>
        <taxon>Cenchrinae</taxon>
        <taxon>Setaria</taxon>
    </lineage>
</organism>
<protein>
    <submittedName>
        <fullName evidence="2">Uncharacterized protein</fullName>
    </submittedName>
</protein>
<evidence type="ECO:0000313" key="3">
    <source>
        <dbReference type="Proteomes" id="UP000298652"/>
    </source>
</evidence>
<feature type="compositionally biased region" description="Low complexity" evidence="1">
    <location>
        <begin position="66"/>
        <end position="78"/>
    </location>
</feature>
<dbReference type="Proteomes" id="UP000298652">
    <property type="component" value="Chromosome 4"/>
</dbReference>
<proteinExistence type="predicted"/>
<dbReference type="OMA" id="SGHINGM"/>
<dbReference type="EMBL" id="CM016555">
    <property type="protein sequence ID" value="TKW21317.1"/>
    <property type="molecule type" value="Genomic_DNA"/>
</dbReference>
<accession>A0A4U6VBH7</accession>
<evidence type="ECO:0000313" key="2">
    <source>
        <dbReference type="EMBL" id="TKW21317.1"/>
    </source>
</evidence>
<sequence>MASLSKRKVMVPSKSKTAAAAGTTQAVAAVAGAAATKVPRGSGSALAPNLVSLSNSATAAFVGRGSSSSPTTNPSASSIHPQSMADSFDSPPIHGRQGYPIGFGVVCTAIIFSSY</sequence>